<dbReference type="RefSeq" id="WP_206008439.1">
    <property type="nucleotide sequence ID" value="NZ_CP070619.1"/>
</dbReference>
<gene>
    <name evidence="1" type="ORF">JWS13_27280</name>
</gene>
<dbReference type="EMBL" id="CP070619">
    <property type="protein sequence ID" value="QSE92075.1"/>
    <property type="molecule type" value="Genomic_DNA"/>
</dbReference>
<dbReference type="Proteomes" id="UP000662986">
    <property type="component" value="Chromosome"/>
</dbReference>
<protein>
    <recommendedName>
        <fullName evidence="3">MarR family transcriptional regulator</fullName>
    </recommendedName>
</protein>
<keyword evidence="2" id="KW-1185">Reference proteome</keyword>
<evidence type="ECO:0008006" key="3">
    <source>
        <dbReference type="Google" id="ProtNLM"/>
    </source>
</evidence>
<dbReference type="InterPro" id="IPR036390">
    <property type="entry name" value="WH_DNA-bd_sf"/>
</dbReference>
<dbReference type="Gene3D" id="1.10.10.10">
    <property type="entry name" value="Winged helix-like DNA-binding domain superfamily/Winged helix DNA-binding domain"/>
    <property type="match status" value="1"/>
</dbReference>
<evidence type="ECO:0000313" key="2">
    <source>
        <dbReference type="Proteomes" id="UP000662986"/>
    </source>
</evidence>
<proteinExistence type="predicted"/>
<evidence type="ECO:0000313" key="1">
    <source>
        <dbReference type="EMBL" id="QSE92075.1"/>
    </source>
</evidence>
<reference evidence="1 2" key="1">
    <citation type="journal article" date="2021" name="Microbiol. Resour. Announc.">
        <title>Complete Genome Sequences of Two Rhodococcus sp. Strains with Large and Linear Chromosomes, Isolated from Apple Rhizosphere.</title>
        <authorList>
            <person name="Benning S."/>
            <person name="Brugnone N."/>
            <person name="Siani R."/>
            <person name="Kublik S."/>
            <person name="Schloter M."/>
            <person name="Rad V."/>
        </authorList>
    </citation>
    <scope>NUCLEOTIDE SEQUENCE [LARGE SCALE GENOMIC DNA]</scope>
    <source>
        <strain evidence="1 2">R79</strain>
    </source>
</reference>
<accession>A0A974W7K4</accession>
<dbReference type="SUPFAM" id="SSF46785">
    <property type="entry name" value="Winged helix' DNA-binding domain"/>
    <property type="match status" value="1"/>
</dbReference>
<dbReference type="InterPro" id="IPR036388">
    <property type="entry name" value="WH-like_DNA-bd_sf"/>
</dbReference>
<reference evidence="1 2" key="2">
    <citation type="journal article" date="2022" name="Arch. Microbiol.">
        <title>Rhodococcus pseudokoreensis sp. nov. isolated from the rhizosphere of young M26 apple rootstocks.</title>
        <authorList>
            <person name="Kampfer P."/>
            <person name="Glaeser S.P."/>
            <person name="Blom J."/>
            <person name="Wolf J."/>
            <person name="Benning S."/>
            <person name="Schloter M."/>
            <person name="Neumann-Schaal M."/>
        </authorList>
    </citation>
    <scope>NUCLEOTIDE SEQUENCE [LARGE SCALE GENOMIC DNA]</scope>
    <source>
        <strain evidence="1 2">R79</strain>
    </source>
</reference>
<sequence>MSTGSSNHEGTSQELSLLQTLRLKGRATPNALASATGIDESTVERLVEDAVAAERCTRSGQYVKVSPAGKERLAELAAAERASVDQARLESLYEEFDPYNNDLKVLITDWQMKDANTPNDHTDADYDSEIVSRLTALHESFLPWLGRLAELNQRLAHYTARFDTALDQVRSGDHTFIARPIADSYHTVWFELHEELIGLLGRDRASEAAAGRAV</sequence>
<organism evidence="1 2">
    <name type="scientific">Rhodococcus pseudokoreensis</name>
    <dbReference type="NCBI Taxonomy" id="2811421"/>
    <lineage>
        <taxon>Bacteria</taxon>
        <taxon>Bacillati</taxon>
        <taxon>Actinomycetota</taxon>
        <taxon>Actinomycetes</taxon>
        <taxon>Mycobacteriales</taxon>
        <taxon>Nocardiaceae</taxon>
        <taxon>Rhodococcus</taxon>
    </lineage>
</organism>
<name>A0A974W7K4_9NOCA</name>